<evidence type="ECO:0000256" key="5">
    <source>
        <dbReference type="SAM" id="MobiDB-lite"/>
    </source>
</evidence>
<accession>A0ABM3INP4</accession>
<evidence type="ECO:0000313" key="8">
    <source>
        <dbReference type="RefSeq" id="XP_048332307.2"/>
    </source>
</evidence>
<proteinExistence type="predicted"/>
<keyword evidence="7" id="KW-1185">Reference proteome</keyword>
<keyword evidence="3" id="KW-0862">Zinc</keyword>
<dbReference type="SMART" id="SM00575">
    <property type="entry name" value="ZnF_PMZ"/>
    <property type="match status" value="1"/>
</dbReference>
<dbReference type="PROSITE" id="PS50966">
    <property type="entry name" value="ZF_SWIM"/>
    <property type="match status" value="1"/>
</dbReference>
<dbReference type="PANTHER" id="PTHR47718">
    <property type="entry name" value="OS01G0519700 PROTEIN"/>
    <property type="match status" value="1"/>
</dbReference>
<feature type="region of interest" description="Disordered" evidence="5">
    <location>
        <begin position="649"/>
        <end position="687"/>
    </location>
</feature>
<gene>
    <name evidence="8" type="primary">LOC125423081</name>
</gene>
<dbReference type="GeneID" id="125423081"/>
<dbReference type="Pfam" id="PF10551">
    <property type="entry name" value="MULE"/>
    <property type="match status" value="1"/>
</dbReference>
<feature type="domain" description="SWIM-type" evidence="6">
    <location>
        <begin position="530"/>
        <end position="568"/>
    </location>
</feature>
<feature type="region of interest" description="Disordered" evidence="5">
    <location>
        <begin position="709"/>
        <end position="753"/>
    </location>
</feature>
<feature type="compositionally biased region" description="Basic residues" evidence="5">
    <location>
        <begin position="676"/>
        <end position="686"/>
    </location>
</feature>
<sequence length="753" mass="87358">MSDDTGTHLYTPQVVEQKKPNVKQEFQTIEEAFQFYNAYARECGFSARMSTSKRKKGTNELIWKQFVCFKEGETNEHYQKKEKHTVQRSGERNRGLVRVGCKAKMTVVKSQTGPNWIVSQFVEEHNHALASPSKIHLLRSHRVVSAAKRGLSQQLSEANIPMCQQIRVLEIEAGGPQNIGCVEKDIRTYGQRVRDEQKDNDAELLIEFFSSEEEKNPTFYFKYELDEESRLVRCFWADPFARRSYHFFGDVVVFDTTYNTNKYDMIFAPLARVNHHGQTVIFGCALLSGETTESFIWLFNQLLDAMPRGAPQVIITDQDPAMTKAIAQVLPSTCHRYCIWHILNKFAEKINTMVYRDNYHWFKNIICNSETIEEFETSWAELLKNSNLGDNTWLRQMYEIRNKWVPVYFNHIFNAGMLSSQRAENSHAFFKRYISNKNSLMDFIVRFNRTINHQRHDELVADHIDVNEQPKLKTMCPMETQMVKIYTKRNFIIFQGELFESSAYFLSCTFEDDESMFYSVRKASRSCSSRNRQLKYNKLSDSVSCSCRLFNFNGIPCRHILAYFRIKQVMFLPSEYILRRWTKSAKIGEVWDNNGQEMKDHDDMSLVTRHASLSRACSNLIDDASLTVEGTKFILNEIELLRGKIKKMNGDGMTMPETTSKRSTKELPSINNPSHVRSKGCGKRFKNPKEMLVSKSRLCRECGLRGQQHNKRNCPRLQERSTMNDQDINSNSASEDDDLTSHAGSNLHGAKRS</sequence>
<evidence type="ECO:0000256" key="2">
    <source>
        <dbReference type="ARBA" id="ARBA00022771"/>
    </source>
</evidence>
<dbReference type="RefSeq" id="XP_048332307.2">
    <property type="nucleotide sequence ID" value="XM_048476350.2"/>
</dbReference>
<reference evidence="8" key="1">
    <citation type="submission" date="2025-08" db="UniProtKB">
        <authorList>
            <consortium name="RefSeq"/>
        </authorList>
    </citation>
    <scope>IDENTIFICATION</scope>
    <source>
        <tissue evidence="8">Seedling</tissue>
    </source>
</reference>
<dbReference type="Pfam" id="PF03101">
    <property type="entry name" value="FAR1"/>
    <property type="match status" value="1"/>
</dbReference>
<dbReference type="Pfam" id="PF04434">
    <property type="entry name" value="SWIM"/>
    <property type="match status" value="1"/>
</dbReference>
<dbReference type="InterPro" id="IPR004330">
    <property type="entry name" value="FAR1_DNA_bnd_dom"/>
</dbReference>
<protein>
    <submittedName>
        <fullName evidence="8">Protein FAR1-RELATED SEQUENCE 5</fullName>
    </submittedName>
</protein>
<dbReference type="InterPro" id="IPR007527">
    <property type="entry name" value="Znf_SWIM"/>
</dbReference>
<name>A0ABM3INP4_ZIZJJ</name>
<evidence type="ECO:0000256" key="4">
    <source>
        <dbReference type="PROSITE-ProRule" id="PRU00325"/>
    </source>
</evidence>
<evidence type="ECO:0000313" key="7">
    <source>
        <dbReference type="Proteomes" id="UP001652623"/>
    </source>
</evidence>
<keyword evidence="2 4" id="KW-0863">Zinc-finger</keyword>
<keyword evidence="1" id="KW-0479">Metal-binding</keyword>
<dbReference type="Proteomes" id="UP001652623">
    <property type="component" value="Chromosome 5"/>
</dbReference>
<evidence type="ECO:0000256" key="1">
    <source>
        <dbReference type="ARBA" id="ARBA00022723"/>
    </source>
</evidence>
<feature type="compositionally biased region" description="Polar residues" evidence="5">
    <location>
        <begin position="720"/>
        <end position="733"/>
    </location>
</feature>
<dbReference type="InterPro" id="IPR006564">
    <property type="entry name" value="Znf_PMZ"/>
</dbReference>
<evidence type="ECO:0000259" key="6">
    <source>
        <dbReference type="PROSITE" id="PS50966"/>
    </source>
</evidence>
<evidence type="ECO:0000256" key="3">
    <source>
        <dbReference type="ARBA" id="ARBA00022833"/>
    </source>
</evidence>
<dbReference type="InterPro" id="IPR018289">
    <property type="entry name" value="MULE_transposase_dom"/>
</dbReference>
<organism evidence="7 8">
    <name type="scientific">Ziziphus jujuba</name>
    <name type="common">Chinese jujube</name>
    <name type="synonym">Ziziphus sativa</name>
    <dbReference type="NCBI Taxonomy" id="326968"/>
    <lineage>
        <taxon>Eukaryota</taxon>
        <taxon>Viridiplantae</taxon>
        <taxon>Streptophyta</taxon>
        <taxon>Embryophyta</taxon>
        <taxon>Tracheophyta</taxon>
        <taxon>Spermatophyta</taxon>
        <taxon>Magnoliopsida</taxon>
        <taxon>eudicotyledons</taxon>
        <taxon>Gunneridae</taxon>
        <taxon>Pentapetalae</taxon>
        <taxon>rosids</taxon>
        <taxon>fabids</taxon>
        <taxon>Rosales</taxon>
        <taxon>Rhamnaceae</taxon>
        <taxon>Paliureae</taxon>
        <taxon>Ziziphus</taxon>
    </lineage>
</organism>